<protein>
    <submittedName>
        <fullName evidence="2">Uncharacterized protein</fullName>
    </submittedName>
</protein>
<feature type="compositionally biased region" description="Basic and acidic residues" evidence="1">
    <location>
        <begin position="1"/>
        <end position="10"/>
    </location>
</feature>
<evidence type="ECO:0000313" key="3">
    <source>
        <dbReference type="Proteomes" id="UP000317650"/>
    </source>
</evidence>
<evidence type="ECO:0000313" key="2">
    <source>
        <dbReference type="EMBL" id="THU49338.1"/>
    </source>
</evidence>
<organism evidence="2 3">
    <name type="scientific">Musa balbisiana</name>
    <name type="common">Banana</name>
    <dbReference type="NCBI Taxonomy" id="52838"/>
    <lineage>
        <taxon>Eukaryota</taxon>
        <taxon>Viridiplantae</taxon>
        <taxon>Streptophyta</taxon>
        <taxon>Embryophyta</taxon>
        <taxon>Tracheophyta</taxon>
        <taxon>Spermatophyta</taxon>
        <taxon>Magnoliopsida</taxon>
        <taxon>Liliopsida</taxon>
        <taxon>Zingiberales</taxon>
        <taxon>Musaceae</taxon>
        <taxon>Musa</taxon>
    </lineage>
</organism>
<evidence type="ECO:0000256" key="1">
    <source>
        <dbReference type="SAM" id="MobiDB-lite"/>
    </source>
</evidence>
<keyword evidence="3" id="KW-1185">Reference proteome</keyword>
<feature type="region of interest" description="Disordered" evidence="1">
    <location>
        <begin position="1"/>
        <end position="42"/>
    </location>
</feature>
<comment type="caution">
    <text evidence="2">The sequence shown here is derived from an EMBL/GenBank/DDBJ whole genome shotgun (WGS) entry which is preliminary data.</text>
</comment>
<accession>A0A4S8ILK7</accession>
<sequence length="143" mass="15588">MDPRTNHEQHSSAALDNQPKKHPNIMAASRRRHRGRSGKMIGMEGSLWDGDIKAEDLSLDLPVQLGMERAGRSDKSACHGTASNLVCRSEICLAEAYSAANLTCQAQGVGSCSRPRVTAMLAWREGLGLSRGLMRLGRRSDPF</sequence>
<dbReference type="EMBL" id="PYDT01000009">
    <property type="protein sequence ID" value="THU49338.1"/>
    <property type="molecule type" value="Genomic_DNA"/>
</dbReference>
<reference evidence="2 3" key="1">
    <citation type="journal article" date="2019" name="Nat. Plants">
        <title>Genome sequencing of Musa balbisiana reveals subgenome evolution and function divergence in polyploid bananas.</title>
        <authorList>
            <person name="Yao X."/>
        </authorList>
    </citation>
    <scope>NUCLEOTIDE SEQUENCE [LARGE SCALE GENOMIC DNA]</scope>
    <source>
        <strain evidence="3">cv. DH-PKW</strain>
        <tissue evidence="2">Leaves</tissue>
    </source>
</reference>
<dbReference type="AlphaFoldDB" id="A0A4S8ILK7"/>
<name>A0A4S8ILK7_MUSBA</name>
<dbReference type="Proteomes" id="UP000317650">
    <property type="component" value="Chromosome 6"/>
</dbReference>
<gene>
    <name evidence="2" type="ORF">C4D60_Mb06t08520</name>
</gene>
<proteinExistence type="predicted"/>